<dbReference type="Proteomes" id="UP000612899">
    <property type="component" value="Unassembled WGS sequence"/>
</dbReference>
<dbReference type="AlphaFoldDB" id="A0A8J3QDM6"/>
<accession>A0A8J3QDM6</accession>
<protein>
    <recommendedName>
        <fullName evidence="2">Anti-sigma factor antagonist</fullName>
    </recommendedName>
</protein>
<dbReference type="Pfam" id="PF01740">
    <property type="entry name" value="STAS"/>
    <property type="match status" value="1"/>
</dbReference>
<name>A0A8J3QDM6_9ACTN</name>
<reference evidence="4" key="1">
    <citation type="submission" date="2021-01" db="EMBL/GenBank/DDBJ databases">
        <title>Whole genome shotgun sequence of Rhizocola hellebori NBRC 109834.</title>
        <authorList>
            <person name="Komaki H."/>
            <person name="Tamura T."/>
        </authorList>
    </citation>
    <scope>NUCLEOTIDE SEQUENCE</scope>
    <source>
        <strain evidence="4">NBRC 109834</strain>
    </source>
</reference>
<dbReference type="Gene3D" id="3.30.750.24">
    <property type="entry name" value="STAS domain"/>
    <property type="match status" value="1"/>
</dbReference>
<organism evidence="4 5">
    <name type="scientific">Rhizocola hellebori</name>
    <dbReference type="NCBI Taxonomy" id="1392758"/>
    <lineage>
        <taxon>Bacteria</taxon>
        <taxon>Bacillati</taxon>
        <taxon>Actinomycetota</taxon>
        <taxon>Actinomycetes</taxon>
        <taxon>Micromonosporales</taxon>
        <taxon>Micromonosporaceae</taxon>
        <taxon>Rhizocola</taxon>
    </lineage>
</organism>
<feature type="domain" description="STAS" evidence="3">
    <location>
        <begin position="21"/>
        <end position="118"/>
    </location>
</feature>
<evidence type="ECO:0000313" key="4">
    <source>
        <dbReference type="EMBL" id="GIH08835.1"/>
    </source>
</evidence>
<proteinExistence type="inferred from homology"/>
<dbReference type="PANTHER" id="PTHR33495">
    <property type="entry name" value="ANTI-SIGMA FACTOR ANTAGONIST TM_1081-RELATED-RELATED"/>
    <property type="match status" value="1"/>
</dbReference>
<evidence type="ECO:0000259" key="3">
    <source>
        <dbReference type="PROSITE" id="PS50801"/>
    </source>
</evidence>
<dbReference type="InterPro" id="IPR003658">
    <property type="entry name" value="Anti-sigma_ant"/>
</dbReference>
<dbReference type="EMBL" id="BONY01000056">
    <property type="protein sequence ID" value="GIH08835.1"/>
    <property type="molecule type" value="Genomic_DNA"/>
</dbReference>
<dbReference type="RefSeq" id="WP_203912583.1">
    <property type="nucleotide sequence ID" value="NZ_BONY01000056.1"/>
</dbReference>
<dbReference type="CDD" id="cd07043">
    <property type="entry name" value="STAS_anti-anti-sigma_factors"/>
    <property type="match status" value="1"/>
</dbReference>
<keyword evidence="5" id="KW-1185">Reference proteome</keyword>
<dbReference type="InterPro" id="IPR036513">
    <property type="entry name" value="STAS_dom_sf"/>
</dbReference>
<dbReference type="PANTHER" id="PTHR33495:SF2">
    <property type="entry name" value="ANTI-SIGMA FACTOR ANTAGONIST TM_1081-RELATED"/>
    <property type="match status" value="1"/>
</dbReference>
<gene>
    <name evidence="4" type="ORF">Rhe02_69020</name>
</gene>
<evidence type="ECO:0000256" key="2">
    <source>
        <dbReference type="RuleBase" id="RU003749"/>
    </source>
</evidence>
<dbReference type="NCBIfam" id="TIGR00377">
    <property type="entry name" value="ant_ant_sig"/>
    <property type="match status" value="1"/>
</dbReference>
<evidence type="ECO:0000313" key="5">
    <source>
        <dbReference type="Proteomes" id="UP000612899"/>
    </source>
</evidence>
<comment type="caution">
    <text evidence="4">The sequence shown here is derived from an EMBL/GenBank/DDBJ whole genome shotgun (WGS) entry which is preliminary data.</text>
</comment>
<dbReference type="InterPro" id="IPR002645">
    <property type="entry name" value="STAS_dom"/>
</dbReference>
<dbReference type="GO" id="GO:0043856">
    <property type="term" value="F:anti-sigma factor antagonist activity"/>
    <property type="evidence" value="ECO:0007669"/>
    <property type="project" value="InterPro"/>
</dbReference>
<sequence length="118" mass="12181">MATPRYSMARQPIADGGQTRLVIAGEIDLAAHDTLLAEILQVVNGSATDLVVDLGAVTFVDSGGIGVLVKGFHSASEAGCGYRVVNPQGIVRQVLEITGVFTILSDGAQSQRDRSAAG</sequence>
<evidence type="ECO:0000256" key="1">
    <source>
        <dbReference type="ARBA" id="ARBA00009013"/>
    </source>
</evidence>
<dbReference type="PROSITE" id="PS50801">
    <property type="entry name" value="STAS"/>
    <property type="match status" value="1"/>
</dbReference>
<dbReference type="SUPFAM" id="SSF52091">
    <property type="entry name" value="SpoIIaa-like"/>
    <property type="match status" value="1"/>
</dbReference>
<comment type="similarity">
    <text evidence="1 2">Belongs to the anti-sigma-factor antagonist family.</text>
</comment>